<gene>
    <name evidence="1" type="ORF">SLAVMIC_00882</name>
</gene>
<dbReference type="EMBL" id="OU342829">
    <property type="protein sequence ID" value="CAG7581519.1"/>
    <property type="molecule type" value="Genomic_DNA"/>
</dbReference>
<protein>
    <submittedName>
        <fullName evidence="1">Putative glycosyltransferase</fullName>
    </submittedName>
</protein>
<reference evidence="1" key="1">
    <citation type="submission" date="2021-06" db="EMBL/GenBank/DDBJ databases">
        <authorList>
            <person name="Gannon L."/>
            <person name="Redgwell R T."/>
            <person name="Michniewski S."/>
            <person name="Harrison D C."/>
            <person name="Millard A."/>
        </authorList>
    </citation>
    <scope>NUCLEOTIDE SEQUENCE</scope>
</reference>
<dbReference type="GO" id="GO:0016740">
    <property type="term" value="F:transferase activity"/>
    <property type="evidence" value="ECO:0007669"/>
    <property type="project" value="UniProtKB-KW"/>
</dbReference>
<name>A0A8D9FRG5_9VIRU</name>
<sequence>MNNSIVFIHKSNVKDSVQKQSFIKTVLECAQHFNPEKKIIFIGDNHNEQFAVGDNVIFKNMDKMGKSHEYFTKFNSRFRSVRGRNAPFNDLMIKFFFERFIYMYMVMEEYGMDSYWTFDTDTLIIDDLTKHESKFQDYDCTSQCNAMCLNGFVKTETLRKYVEHIIDLFDDKDYLEENQREFDTIHPGYALTEMRFYAHFKNNTDLNSIDLSTPINGETFDHCLKQNLGPNRDSENTWESQDGMKKIYEKEDGLYFKFDDNFVKVITMNLSWMGNDAFTSLFEKSKKSQ</sequence>
<proteinExistence type="predicted"/>
<organism evidence="1">
    <name type="scientific">uncultured marine phage</name>
    <dbReference type="NCBI Taxonomy" id="707152"/>
    <lineage>
        <taxon>Viruses</taxon>
        <taxon>environmental samples</taxon>
    </lineage>
</organism>
<keyword evidence="1" id="KW-0808">Transferase</keyword>
<accession>A0A8D9FRG5</accession>
<evidence type="ECO:0000313" key="1">
    <source>
        <dbReference type="EMBL" id="CAG7581519.1"/>
    </source>
</evidence>